<keyword evidence="3" id="KW-0732">Signal</keyword>
<keyword evidence="2" id="KW-0165">Cleavage on pair of basic residues</keyword>
<evidence type="ECO:0000313" key="4">
    <source>
        <dbReference type="EMBL" id="SSD62227.1"/>
    </source>
</evidence>
<dbReference type="EMBL" id="UFAJ01001293">
    <property type="protein sequence ID" value="SSD62227.1"/>
    <property type="molecule type" value="Genomic_DNA"/>
</dbReference>
<accession>A0A376BC77</accession>
<dbReference type="InterPro" id="IPR000420">
    <property type="entry name" value="Yeast_PIR_rpt"/>
</dbReference>
<dbReference type="GO" id="GO:0005199">
    <property type="term" value="F:structural constituent of cell wall"/>
    <property type="evidence" value="ECO:0007669"/>
    <property type="project" value="InterPro"/>
</dbReference>
<name>A0A376BC77_9ASCO</name>
<dbReference type="VEuPathDB" id="FungiDB:SCODWIG_03989"/>
<protein>
    <submittedName>
        <fullName evidence="4">Uncharacterized protein</fullName>
    </submittedName>
</protein>
<comment type="subcellular location">
    <subcellularLocation>
        <location evidence="1">Cell envelope</location>
    </subcellularLocation>
</comment>
<keyword evidence="5" id="KW-1185">Reference proteome</keyword>
<sequence length="143" mass="14332">MQYKKSVITASLATLSAAAYVPGDNWSTLTPTATYSGAISNYASTFGIAVIPITTGSYASLATSTASVAKRDVQAVSQIGDGQIQATTSTAAAAKTTAQAVSQIGDGQIQATTSTAAATKTTAQAVSQIGDGQIQATTKLLLH</sequence>
<evidence type="ECO:0000256" key="3">
    <source>
        <dbReference type="ARBA" id="ARBA00022729"/>
    </source>
</evidence>
<gene>
    <name evidence="4" type="ORF">SCODWIG_03989</name>
</gene>
<dbReference type="PROSITE" id="PS00929">
    <property type="entry name" value="PIR_REPEAT_1"/>
    <property type="match status" value="3"/>
</dbReference>
<evidence type="ECO:0000256" key="2">
    <source>
        <dbReference type="ARBA" id="ARBA00022685"/>
    </source>
</evidence>
<organism evidence="4 5">
    <name type="scientific">Saccharomycodes ludwigii</name>
    <dbReference type="NCBI Taxonomy" id="36035"/>
    <lineage>
        <taxon>Eukaryota</taxon>
        <taxon>Fungi</taxon>
        <taxon>Dikarya</taxon>
        <taxon>Ascomycota</taxon>
        <taxon>Saccharomycotina</taxon>
        <taxon>Saccharomycetes</taxon>
        <taxon>Saccharomycodales</taxon>
        <taxon>Saccharomycodaceae</taxon>
        <taxon>Saccharomycodes</taxon>
    </lineage>
</organism>
<dbReference type="GO" id="GO:0031505">
    <property type="term" value="P:fungal-type cell wall organization"/>
    <property type="evidence" value="ECO:0007669"/>
    <property type="project" value="TreeGrafter"/>
</dbReference>
<dbReference type="PANTHER" id="PTHR47254:SF1">
    <property type="entry name" value="CELL WALL MANNOPROTEIN CIS3-RELATED"/>
    <property type="match status" value="1"/>
</dbReference>
<evidence type="ECO:0000256" key="1">
    <source>
        <dbReference type="ARBA" id="ARBA00004196"/>
    </source>
</evidence>
<dbReference type="Pfam" id="PF00399">
    <property type="entry name" value="PIR"/>
    <property type="match status" value="3"/>
</dbReference>
<evidence type="ECO:0000313" key="5">
    <source>
        <dbReference type="Proteomes" id="UP000262825"/>
    </source>
</evidence>
<reference evidence="5" key="1">
    <citation type="submission" date="2018-06" db="EMBL/GenBank/DDBJ databases">
        <authorList>
            <person name="Guldener U."/>
        </authorList>
    </citation>
    <scope>NUCLEOTIDE SEQUENCE [LARGE SCALE GENOMIC DNA]</scope>
    <source>
        <strain evidence="5">UTAD17</strain>
    </source>
</reference>
<proteinExistence type="predicted"/>
<dbReference type="PROSITE" id="PS50256">
    <property type="entry name" value="PIR_REPEAT_2"/>
    <property type="match status" value="3"/>
</dbReference>
<dbReference type="InterPro" id="IPR051153">
    <property type="entry name" value="Yeast_CWMannoprotein_PIR"/>
</dbReference>
<dbReference type="Proteomes" id="UP000262825">
    <property type="component" value="Unassembled WGS sequence"/>
</dbReference>
<dbReference type="AlphaFoldDB" id="A0A376BC77"/>
<dbReference type="GO" id="GO:0009277">
    <property type="term" value="C:fungal-type cell wall"/>
    <property type="evidence" value="ECO:0007669"/>
    <property type="project" value="TreeGrafter"/>
</dbReference>
<dbReference type="PANTHER" id="PTHR47254">
    <property type="entry name" value="CELL WALL MANNOPROTEIN CIS3-RELATED"/>
    <property type="match status" value="1"/>
</dbReference>